<protein>
    <submittedName>
        <fullName evidence="1">HEAT repeat domain-containing protein</fullName>
    </submittedName>
</protein>
<dbReference type="EMBL" id="CP182909">
    <property type="protein sequence ID" value="XPM62987.1"/>
    <property type="molecule type" value="Genomic_DNA"/>
</dbReference>
<reference evidence="1 2" key="1">
    <citation type="journal article" date="2016" name="Genome Announc.">
        <title>Draft Genome Sequence of the Thermotolerant Cyanobacterium Desertifilum sp. IPPAS B-1220.</title>
        <authorList>
            <person name="Mironov K.S."/>
            <person name="Sinetova M.A."/>
            <person name="Bolatkhan K."/>
            <person name="Zayadan B.K."/>
            <person name="Ustinova V.V."/>
            <person name="Kupriyanova E.V."/>
            <person name="Skrypnik A.N."/>
            <person name="Gogoleva N.E."/>
            <person name="Gogolev Y.V."/>
            <person name="Los D.A."/>
        </authorList>
    </citation>
    <scope>NUCLEOTIDE SEQUENCE [LARGE SCALE GENOMIC DNA]</scope>
    <source>
        <strain evidence="1 2">IPPAS B-1220</strain>
    </source>
</reference>
<proteinExistence type="predicted"/>
<gene>
    <name evidence="1" type="ORF">BH720_026390</name>
</gene>
<sequence>MQALKHTAAPIRRAATIGLGLRSDLLAQLDLVSLLQERLWDFNFEVCQAATIALSRLGTPAAAIALARLLQSPQTPVPLQIEYRPRPGMDWHPHRPRTAPKRDRHRSSARAPRNHLGIRSPHRS</sequence>
<name>A0ACD5GQN0_9CYAN</name>
<evidence type="ECO:0000313" key="2">
    <source>
        <dbReference type="Proteomes" id="UP000095472"/>
    </source>
</evidence>
<keyword evidence="2" id="KW-1185">Reference proteome</keyword>
<evidence type="ECO:0000313" key="1">
    <source>
        <dbReference type="EMBL" id="XPM62987.1"/>
    </source>
</evidence>
<accession>A0ACD5GQN0</accession>
<dbReference type="Proteomes" id="UP000095472">
    <property type="component" value="Chromosome"/>
</dbReference>
<organism evidence="1 2">
    <name type="scientific">Desertifilum tharense IPPAS B-1220</name>
    <dbReference type="NCBI Taxonomy" id="1781255"/>
    <lineage>
        <taxon>Bacteria</taxon>
        <taxon>Bacillati</taxon>
        <taxon>Cyanobacteriota</taxon>
        <taxon>Cyanophyceae</taxon>
        <taxon>Desertifilales</taxon>
        <taxon>Desertifilaceae</taxon>
        <taxon>Desertifilum</taxon>
    </lineage>
</organism>